<name>A0A835YU70_9STRA</name>
<protein>
    <submittedName>
        <fullName evidence="1">Uncharacterized protein</fullName>
    </submittedName>
</protein>
<keyword evidence="2" id="KW-1185">Reference proteome</keyword>
<accession>A0A835YU70</accession>
<evidence type="ECO:0000313" key="2">
    <source>
        <dbReference type="Proteomes" id="UP000664859"/>
    </source>
</evidence>
<dbReference type="EMBL" id="JAFCMP010000535">
    <property type="protein sequence ID" value="KAG5176643.1"/>
    <property type="molecule type" value="Genomic_DNA"/>
</dbReference>
<proteinExistence type="predicted"/>
<organism evidence="1 2">
    <name type="scientific">Tribonema minus</name>
    <dbReference type="NCBI Taxonomy" id="303371"/>
    <lineage>
        <taxon>Eukaryota</taxon>
        <taxon>Sar</taxon>
        <taxon>Stramenopiles</taxon>
        <taxon>Ochrophyta</taxon>
        <taxon>PX clade</taxon>
        <taxon>Xanthophyceae</taxon>
        <taxon>Tribonematales</taxon>
        <taxon>Tribonemataceae</taxon>
        <taxon>Tribonema</taxon>
    </lineage>
</organism>
<sequence length="295" mass="32399">MRIEEVDVGDIPVFADMADMAAVRAKRVEDERTATMRPAAGATGRRAYKVRKKHKVSAHAGAAAVGGEGETLPHIERCKHLEEVKGDKEENLGYGDMLQVLQLLDKRHNTYIKSDAVPTDRCIAYIEGLIEIEAGGGTDKAKAALKKEMRKKIIAMTDKQVGDTITLVRPETSSIIAGQNEIRRLFPPAAGQQLSLVRAPAPTAGTLLPLAQGTAATVTRISVDADVFQAFNNSYPRLQQFVASQQQRLPSQWCGYIIQINYHPLLFQKRLPDNSLHDVAYVKTTSSGTDFIFSE</sequence>
<dbReference type="AlphaFoldDB" id="A0A835YU70"/>
<comment type="caution">
    <text evidence="1">The sequence shown here is derived from an EMBL/GenBank/DDBJ whole genome shotgun (WGS) entry which is preliminary data.</text>
</comment>
<evidence type="ECO:0000313" key="1">
    <source>
        <dbReference type="EMBL" id="KAG5176643.1"/>
    </source>
</evidence>
<gene>
    <name evidence="1" type="ORF">JKP88DRAFT_282658</name>
</gene>
<reference evidence="1" key="1">
    <citation type="submission" date="2021-02" db="EMBL/GenBank/DDBJ databases">
        <title>First Annotated Genome of the Yellow-green Alga Tribonema minus.</title>
        <authorList>
            <person name="Mahan K.M."/>
        </authorList>
    </citation>
    <scope>NUCLEOTIDE SEQUENCE</scope>
    <source>
        <strain evidence="1">UTEX B ZZ1240</strain>
    </source>
</reference>
<dbReference type="Proteomes" id="UP000664859">
    <property type="component" value="Unassembled WGS sequence"/>
</dbReference>